<feature type="region of interest" description="Disordered" evidence="1">
    <location>
        <begin position="30"/>
        <end position="60"/>
    </location>
</feature>
<proteinExistence type="predicted"/>
<organism evidence="2 3">
    <name type="scientific">Pseudonocardia petroleophila</name>
    <dbReference type="NCBI Taxonomy" id="37331"/>
    <lineage>
        <taxon>Bacteria</taxon>
        <taxon>Bacillati</taxon>
        <taxon>Actinomycetota</taxon>
        <taxon>Actinomycetes</taxon>
        <taxon>Pseudonocardiales</taxon>
        <taxon>Pseudonocardiaceae</taxon>
        <taxon>Pseudonocardia</taxon>
    </lineage>
</organism>
<sequence length="60" mass="6350">MDLTTCSACVVAGSAGGAVLGFGVGRRRRGRRCARRSRSGRTMRVWPGRRPERDDGGGAS</sequence>
<evidence type="ECO:0000256" key="1">
    <source>
        <dbReference type="SAM" id="MobiDB-lite"/>
    </source>
</evidence>
<evidence type="ECO:0000313" key="2">
    <source>
        <dbReference type="EMBL" id="QNG54910.1"/>
    </source>
</evidence>
<protein>
    <submittedName>
        <fullName evidence="2">Uncharacterized protein</fullName>
    </submittedName>
</protein>
<feature type="compositionally biased region" description="Basic residues" evidence="1">
    <location>
        <begin position="30"/>
        <end position="41"/>
    </location>
</feature>
<name>A0A7G7MQ49_9PSEU</name>
<dbReference type="Proteomes" id="UP000515728">
    <property type="component" value="Chromosome"/>
</dbReference>
<gene>
    <name evidence="2" type="ORF">H6H00_14145</name>
</gene>
<dbReference type="AlphaFoldDB" id="A0A7G7MQ49"/>
<keyword evidence="3" id="KW-1185">Reference proteome</keyword>
<dbReference type="KEGG" id="ppel:H6H00_14145"/>
<accession>A0A7G7MQ49</accession>
<evidence type="ECO:0000313" key="3">
    <source>
        <dbReference type="Proteomes" id="UP000515728"/>
    </source>
</evidence>
<dbReference type="EMBL" id="CP060131">
    <property type="protein sequence ID" value="QNG54910.1"/>
    <property type="molecule type" value="Genomic_DNA"/>
</dbReference>
<reference evidence="2 3" key="1">
    <citation type="submission" date="2020-08" db="EMBL/GenBank/DDBJ databases">
        <authorList>
            <person name="Mo P."/>
        </authorList>
    </citation>
    <scope>NUCLEOTIDE SEQUENCE [LARGE SCALE GENOMIC DNA]</scope>
    <source>
        <strain evidence="2 3">CGMCC 4.1532</strain>
    </source>
</reference>
<feature type="compositionally biased region" description="Basic and acidic residues" evidence="1">
    <location>
        <begin position="49"/>
        <end position="60"/>
    </location>
</feature>
<dbReference type="RefSeq" id="WP_185721709.1">
    <property type="nucleotide sequence ID" value="NZ_BAAAWI010000001.1"/>
</dbReference>